<name>A0A0Q0EGB6_PSESX</name>
<dbReference type="EMBL" id="LJRI01000900">
    <property type="protein sequence ID" value="KPY85254.1"/>
    <property type="molecule type" value="Genomic_DNA"/>
</dbReference>
<reference evidence="1 2" key="1">
    <citation type="submission" date="2015-09" db="EMBL/GenBank/DDBJ databases">
        <title>Genome announcement of multiple Pseudomonas syringae strains.</title>
        <authorList>
            <person name="Thakur S."/>
            <person name="Wang P.W."/>
            <person name="Gong Y."/>
            <person name="Weir B.S."/>
            <person name="Guttman D.S."/>
        </authorList>
    </citation>
    <scope>NUCLEOTIDE SEQUENCE [LARGE SCALE GENOMIC DNA]</scope>
    <source>
        <strain evidence="1 2">ICMP16929</strain>
    </source>
</reference>
<dbReference type="AlphaFoldDB" id="A0A0Q0EGB6"/>
<dbReference type="Proteomes" id="UP000050384">
    <property type="component" value="Unassembled WGS sequence"/>
</dbReference>
<sequence>MRKLFLALDDQLMNPADDLRANLRRGAGPARKGRTSGCNGAVYIGSGTTGNVRHDLFSRRVDHRNTDGALRRRPVTIDIEFLRRVRINAMAVQGLCDHPAGSLER</sequence>
<accession>A0A0Q0EGB6</accession>
<organism evidence="1 2">
    <name type="scientific">Pseudomonas syringae pv. spinaceae</name>
    <dbReference type="NCBI Taxonomy" id="264459"/>
    <lineage>
        <taxon>Bacteria</taxon>
        <taxon>Pseudomonadati</taxon>
        <taxon>Pseudomonadota</taxon>
        <taxon>Gammaproteobacteria</taxon>
        <taxon>Pseudomonadales</taxon>
        <taxon>Pseudomonadaceae</taxon>
        <taxon>Pseudomonas</taxon>
        <taxon>Pseudomonas syringae</taxon>
    </lineage>
</organism>
<evidence type="ECO:0000313" key="1">
    <source>
        <dbReference type="EMBL" id="KPY85254.1"/>
    </source>
</evidence>
<gene>
    <name evidence="1" type="ORF">ALO94_200912</name>
</gene>
<comment type="caution">
    <text evidence="1">The sequence shown here is derived from an EMBL/GenBank/DDBJ whole genome shotgun (WGS) entry which is preliminary data.</text>
</comment>
<protein>
    <submittedName>
        <fullName evidence="1">Peptide ABC transporter permease</fullName>
    </submittedName>
</protein>
<proteinExistence type="predicted"/>
<evidence type="ECO:0000313" key="2">
    <source>
        <dbReference type="Proteomes" id="UP000050384"/>
    </source>
</evidence>